<feature type="region of interest" description="Disordered" evidence="5">
    <location>
        <begin position="1"/>
        <end position="20"/>
    </location>
</feature>
<dbReference type="SUPFAM" id="SSF81606">
    <property type="entry name" value="PP2C-like"/>
    <property type="match status" value="1"/>
</dbReference>
<evidence type="ECO:0000259" key="8">
    <source>
        <dbReference type="PROSITE" id="PS51746"/>
    </source>
</evidence>
<dbReference type="Gene3D" id="1.10.510.10">
    <property type="entry name" value="Transferase(Phosphotransferase) domain 1"/>
    <property type="match status" value="1"/>
</dbReference>
<dbReference type="SMART" id="SM00331">
    <property type="entry name" value="PP2C_SIG"/>
    <property type="match status" value="1"/>
</dbReference>
<dbReference type="SMART" id="SM00332">
    <property type="entry name" value="PP2Cc"/>
    <property type="match status" value="1"/>
</dbReference>
<organism evidence="9 10">
    <name type="scientific">Methylobacterium aerolatum</name>
    <dbReference type="NCBI Taxonomy" id="418708"/>
    <lineage>
        <taxon>Bacteria</taxon>
        <taxon>Pseudomonadati</taxon>
        <taxon>Pseudomonadota</taxon>
        <taxon>Alphaproteobacteria</taxon>
        <taxon>Hyphomicrobiales</taxon>
        <taxon>Methylobacteriaceae</taxon>
        <taxon>Methylobacterium</taxon>
    </lineage>
</organism>
<dbReference type="PANTHER" id="PTHR43289">
    <property type="entry name" value="MITOGEN-ACTIVATED PROTEIN KINASE KINASE KINASE 20-RELATED"/>
    <property type="match status" value="1"/>
</dbReference>
<gene>
    <name evidence="9" type="ORF">QO012_002107</name>
</gene>
<dbReference type="PROSITE" id="PS50011">
    <property type="entry name" value="PROTEIN_KINASE_DOM"/>
    <property type="match status" value="1"/>
</dbReference>
<evidence type="ECO:0000313" key="10">
    <source>
        <dbReference type="Proteomes" id="UP001231124"/>
    </source>
</evidence>
<sequence length="576" mass="63127">MTPTLTVTIGQHSERGRKDANQDFHGALVPEGASLRLKGVAALVADGISSSDLGALASETAVKSFLSDYYATPDTWSVRSAGKRVLAATNSWLHAQTRHRAEPGDRDRGCVTTLSALVLRSRTAHVFHAGDSRICRVAGRSLEQITQDHRVVVSSEESFLGRALGADAQVEIECHAVPVEEGDVFVLTTDGVHEVLRPRDIALAVTEAGDDLQGAARRIVDAAYDAGSGDNLTALILRIDTLPVGEPDEVIGQVGELPPAPVLEPPARFDGYDVQRRLHAGSRGHVYLASDRETGDLVALKVPGLELRGDPDYLRHFMMEEWIARRLDSPHVLKAHPRTAPRSHLYTVMRYVEGRTLAQWMADNREPELEAVRRIVEQVARGLQAFHRREMVHGDLRPENVMIDASGTVRIIDFGATRVAGLLEPGGRDEAALPQGAIQYTAPECFLGDPPSPGSDIFALGVLAYQMLTGRLPYGGEAARARTRRRQSRLRYVSARHARPMLPPWIDGALKRATHPDPAKRYEALSEFVHDLRHPNPAYSGERGVPLIERDPLVFWRSLSLVLGLCVIVLLALLAR</sequence>
<evidence type="ECO:0000256" key="5">
    <source>
        <dbReference type="SAM" id="MobiDB-lite"/>
    </source>
</evidence>
<dbReference type="InterPro" id="IPR008266">
    <property type="entry name" value="Tyr_kinase_AS"/>
</dbReference>
<dbReference type="InterPro" id="IPR036457">
    <property type="entry name" value="PPM-type-like_dom_sf"/>
</dbReference>
<evidence type="ECO:0000256" key="6">
    <source>
        <dbReference type="SAM" id="Phobius"/>
    </source>
</evidence>
<dbReference type="Pfam" id="PF00069">
    <property type="entry name" value="Pkinase"/>
    <property type="match status" value="1"/>
</dbReference>
<keyword evidence="2" id="KW-0547">Nucleotide-binding</keyword>
<protein>
    <submittedName>
        <fullName evidence="9">Serine/threonine protein phosphatase PrpC/predicted Ser/Thr protein kinase</fullName>
    </submittedName>
</protein>
<dbReference type="RefSeq" id="WP_238202729.1">
    <property type="nucleotide sequence ID" value="NZ_BPQE01000011.1"/>
</dbReference>
<evidence type="ECO:0000256" key="3">
    <source>
        <dbReference type="ARBA" id="ARBA00022777"/>
    </source>
</evidence>
<feature type="domain" description="Protein kinase" evidence="7">
    <location>
        <begin position="272"/>
        <end position="533"/>
    </location>
</feature>
<evidence type="ECO:0000256" key="1">
    <source>
        <dbReference type="ARBA" id="ARBA00022679"/>
    </source>
</evidence>
<evidence type="ECO:0000256" key="4">
    <source>
        <dbReference type="ARBA" id="ARBA00022840"/>
    </source>
</evidence>
<dbReference type="Gene3D" id="3.60.40.10">
    <property type="entry name" value="PPM-type phosphatase domain"/>
    <property type="match status" value="1"/>
</dbReference>
<feature type="domain" description="PPM-type phosphatase" evidence="8">
    <location>
        <begin position="8"/>
        <end position="239"/>
    </location>
</feature>
<evidence type="ECO:0000313" key="9">
    <source>
        <dbReference type="EMBL" id="MDQ0447607.1"/>
    </source>
</evidence>
<dbReference type="PROSITE" id="PS51746">
    <property type="entry name" value="PPM_2"/>
    <property type="match status" value="1"/>
</dbReference>
<dbReference type="InterPro" id="IPR001932">
    <property type="entry name" value="PPM-type_phosphatase-like_dom"/>
</dbReference>
<keyword evidence="4" id="KW-0067">ATP-binding</keyword>
<dbReference type="PANTHER" id="PTHR43289:SF6">
    <property type="entry name" value="SERINE_THREONINE-PROTEIN KINASE NEKL-3"/>
    <property type="match status" value="1"/>
</dbReference>
<keyword evidence="6" id="KW-1133">Transmembrane helix</keyword>
<feature type="transmembrane region" description="Helical" evidence="6">
    <location>
        <begin position="554"/>
        <end position="575"/>
    </location>
</feature>
<name>A0ABU0HZ36_9HYPH</name>
<keyword evidence="6" id="KW-0472">Membrane</keyword>
<keyword evidence="10" id="KW-1185">Reference proteome</keyword>
<dbReference type="SUPFAM" id="SSF56112">
    <property type="entry name" value="Protein kinase-like (PK-like)"/>
    <property type="match status" value="1"/>
</dbReference>
<comment type="caution">
    <text evidence="9">The sequence shown here is derived from an EMBL/GenBank/DDBJ whole genome shotgun (WGS) entry which is preliminary data.</text>
</comment>
<reference evidence="9 10" key="1">
    <citation type="submission" date="2023-07" db="EMBL/GenBank/DDBJ databases">
        <title>Genomic Encyclopedia of Type Strains, Phase IV (KMG-IV): sequencing the most valuable type-strain genomes for metagenomic binning, comparative biology and taxonomic classification.</title>
        <authorList>
            <person name="Goeker M."/>
        </authorList>
    </citation>
    <scope>NUCLEOTIDE SEQUENCE [LARGE SCALE GENOMIC DNA]</scope>
    <source>
        <strain evidence="9 10">DSM 19013</strain>
    </source>
</reference>
<feature type="compositionally biased region" description="Polar residues" evidence="5">
    <location>
        <begin position="1"/>
        <end position="11"/>
    </location>
</feature>
<evidence type="ECO:0000259" key="7">
    <source>
        <dbReference type="PROSITE" id="PS50011"/>
    </source>
</evidence>
<dbReference type="CDD" id="cd14014">
    <property type="entry name" value="STKc_PknB_like"/>
    <property type="match status" value="1"/>
</dbReference>
<dbReference type="GO" id="GO:0016301">
    <property type="term" value="F:kinase activity"/>
    <property type="evidence" value="ECO:0007669"/>
    <property type="project" value="UniProtKB-KW"/>
</dbReference>
<dbReference type="PROSITE" id="PS00109">
    <property type="entry name" value="PROTEIN_KINASE_TYR"/>
    <property type="match status" value="1"/>
</dbReference>
<dbReference type="Gene3D" id="3.30.200.20">
    <property type="entry name" value="Phosphorylase Kinase, domain 1"/>
    <property type="match status" value="1"/>
</dbReference>
<keyword evidence="1" id="KW-0808">Transferase</keyword>
<dbReference type="CDD" id="cd00143">
    <property type="entry name" value="PP2Cc"/>
    <property type="match status" value="1"/>
</dbReference>
<dbReference type="EMBL" id="JAUSVP010000005">
    <property type="protein sequence ID" value="MDQ0447607.1"/>
    <property type="molecule type" value="Genomic_DNA"/>
</dbReference>
<keyword evidence="3 9" id="KW-0418">Kinase</keyword>
<proteinExistence type="predicted"/>
<dbReference type="InterPro" id="IPR011009">
    <property type="entry name" value="Kinase-like_dom_sf"/>
</dbReference>
<dbReference type="Proteomes" id="UP001231124">
    <property type="component" value="Unassembled WGS sequence"/>
</dbReference>
<keyword evidence="6" id="KW-0812">Transmembrane</keyword>
<dbReference type="InterPro" id="IPR000719">
    <property type="entry name" value="Prot_kinase_dom"/>
</dbReference>
<dbReference type="Pfam" id="PF13672">
    <property type="entry name" value="PP2C_2"/>
    <property type="match status" value="1"/>
</dbReference>
<evidence type="ECO:0000256" key="2">
    <source>
        <dbReference type="ARBA" id="ARBA00022741"/>
    </source>
</evidence>
<accession>A0ABU0HZ36</accession>